<feature type="domain" description="DDE Tnp4" evidence="3">
    <location>
        <begin position="54"/>
        <end position="163"/>
    </location>
</feature>
<evidence type="ECO:0000256" key="2">
    <source>
        <dbReference type="ARBA" id="ARBA00022723"/>
    </source>
</evidence>
<name>A0A4C1ZSU8_EUMVA</name>
<sequence>MGFSTVRSIVQDVSIAVWKNLKDIFMPKPTKEKWKQIAKAYKDKWQFPNCIGSLDGKHVMLFCPKNRESSFYNYKNRHSVVLLALVDANYKFIYVDVGAFRRNSDGGVFARSTLGISLATNTADVPEDIPLENCGEPMPYVIVGDQAFPLKRHLMRPYSKETASIDIKKKKL</sequence>
<gene>
    <name evidence="4" type="ORF">EVAR_79997_1</name>
</gene>
<comment type="cofactor">
    <cofactor evidence="1">
        <name>a divalent metal cation</name>
        <dbReference type="ChEBI" id="CHEBI:60240"/>
    </cofactor>
</comment>
<keyword evidence="2" id="KW-0479">Metal-binding</keyword>
<accession>A0A4C1ZSU8</accession>
<dbReference type="GO" id="GO:0046872">
    <property type="term" value="F:metal ion binding"/>
    <property type="evidence" value="ECO:0007669"/>
    <property type="project" value="UniProtKB-KW"/>
</dbReference>
<reference evidence="4 5" key="1">
    <citation type="journal article" date="2019" name="Commun. Biol.">
        <title>The bagworm genome reveals a unique fibroin gene that provides high tensile strength.</title>
        <authorList>
            <person name="Kono N."/>
            <person name="Nakamura H."/>
            <person name="Ohtoshi R."/>
            <person name="Tomita M."/>
            <person name="Numata K."/>
            <person name="Arakawa K."/>
        </authorList>
    </citation>
    <scope>NUCLEOTIDE SEQUENCE [LARGE SCALE GENOMIC DNA]</scope>
</reference>
<comment type="caution">
    <text evidence="4">The sequence shown here is derived from an EMBL/GenBank/DDBJ whole genome shotgun (WGS) entry which is preliminary data.</text>
</comment>
<dbReference type="Proteomes" id="UP000299102">
    <property type="component" value="Unassembled WGS sequence"/>
</dbReference>
<evidence type="ECO:0000256" key="1">
    <source>
        <dbReference type="ARBA" id="ARBA00001968"/>
    </source>
</evidence>
<evidence type="ECO:0000313" key="5">
    <source>
        <dbReference type="Proteomes" id="UP000299102"/>
    </source>
</evidence>
<evidence type="ECO:0000313" key="4">
    <source>
        <dbReference type="EMBL" id="GBP90512.1"/>
    </source>
</evidence>
<keyword evidence="5" id="KW-1185">Reference proteome</keyword>
<dbReference type="STRING" id="151549.A0A4C1ZSU8"/>
<protein>
    <recommendedName>
        <fullName evidence="3">DDE Tnp4 domain-containing protein</fullName>
    </recommendedName>
</protein>
<dbReference type="EMBL" id="BGZK01002086">
    <property type="protein sequence ID" value="GBP90512.1"/>
    <property type="molecule type" value="Genomic_DNA"/>
</dbReference>
<dbReference type="OrthoDB" id="2668416at2759"/>
<dbReference type="Pfam" id="PF13359">
    <property type="entry name" value="DDE_Tnp_4"/>
    <property type="match status" value="1"/>
</dbReference>
<evidence type="ECO:0000259" key="3">
    <source>
        <dbReference type="Pfam" id="PF13359"/>
    </source>
</evidence>
<dbReference type="InterPro" id="IPR027806">
    <property type="entry name" value="HARBI1_dom"/>
</dbReference>
<dbReference type="AlphaFoldDB" id="A0A4C1ZSU8"/>
<proteinExistence type="predicted"/>
<organism evidence="4 5">
    <name type="scientific">Eumeta variegata</name>
    <name type="common">Bagworm moth</name>
    <name type="synonym">Eumeta japonica</name>
    <dbReference type="NCBI Taxonomy" id="151549"/>
    <lineage>
        <taxon>Eukaryota</taxon>
        <taxon>Metazoa</taxon>
        <taxon>Ecdysozoa</taxon>
        <taxon>Arthropoda</taxon>
        <taxon>Hexapoda</taxon>
        <taxon>Insecta</taxon>
        <taxon>Pterygota</taxon>
        <taxon>Neoptera</taxon>
        <taxon>Endopterygota</taxon>
        <taxon>Lepidoptera</taxon>
        <taxon>Glossata</taxon>
        <taxon>Ditrysia</taxon>
        <taxon>Tineoidea</taxon>
        <taxon>Psychidae</taxon>
        <taxon>Oiketicinae</taxon>
        <taxon>Eumeta</taxon>
    </lineage>
</organism>